<dbReference type="AlphaFoldDB" id="A0A9Q0SAD5"/>
<proteinExistence type="predicted"/>
<organism evidence="2 3">
    <name type="scientific">Pseudolycoriella hygida</name>
    <dbReference type="NCBI Taxonomy" id="35572"/>
    <lineage>
        <taxon>Eukaryota</taxon>
        <taxon>Metazoa</taxon>
        <taxon>Ecdysozoa</taxon>
        <taxon>Arthropoda</taxon>
        <taxon>Hexapoda</taxon>
        <taxon>Insecta</taxon>
        <taxon>Pterygota</taxon>
        <taxon>Neoptera</taxon>
        <taxon>Endopterygota</taxon>
        <taxon>Diptera</taxon>
        <taxon>Nematocera</taxon>
        <taxon>Sciaroidea</taxon>
        <taxon>Sciaridae</taxon>
        <taxon>Pseudolycoriella</taxon>
    </lineage>
</organism>
<reference evidence="2" key="1">
    <citation type="submission" date="2022-07" db="EMBL/GenBank/DDBJ databases">
        <authorList>
            <person name="Trinca V."/>
            <person name="Uliana J.V.C."/>
            <person name="Torres T.T."/>
            <person name="Ward R.J."/>
            <person name="Monesi N."/>
        </authorList>
    </citation>
    <scope>NUCLEOTIDE SEQUENCE</scope>
    <source>
        <strain evidence="2">HSMRA1968</strain>
        <tissue evidence="2">Whole embryos</tissue>
    </source>
</reference>
<dbReference type="Gene3D" id="2.170.15.10">
    <property type="entry name" value="Proaerolysin, chain A, domain 3"/>
    <property type="match status" value="1"/>
</dbReference>
<protein>
    <recommendedName>
        <fullName evidence="4">Agglutinin domain-containing protein</fullName>
    </recommendedName>
</protein>
<sequence>MGLLRYIFTFALVAALVNGDQPDETQIQDANRPATLKPLHRIAGTDLFLNTLYKWHDADRPGCFVTYITDSKELRMVCNKDDQKWYDLPASDWIFEIPPNIAMRFDSVRNGEYNGTIAIKNVGSKGYADGKLIGSDAVAPTVFIDTADVKTKNGMNYGLFGIESPRCAKNTFQVVNSGFDDLFTYELVQLNLDNHRSELRLTNAASGFCPYSFVPALKVDVNIYNFQFTRPPGDELAKHTSQKEKITNEFSWGLSQSFSFGTKLKGKAGVPFVAEGEVETSFEFEVGANQDWSKKEEKSFQMTYDVTIAPNTQVEISAWYDLIKGLSMEYTATFDITGRTSRVSVFDDIVDDTPASGLMIRNHLQYSNFDGEIVEVREDRVIAKYKGTLTASIGVRGRLNVDGKTVYTSK</sequence>
<comment type="caution">
    <text evidence="2">The sequence shown here is derived from an EMBL/GenBank/DDBJ whole genome shotgun (WGS) entry which is preliminary data.</text>
</comment>
<feature type="chain" id="PRO_5040345108" description="Agglutinin domain-containing protein" evidence="1">
    <location>
        <begin position="20"/>
        <end position="410"/>
    </location>
</feature>
<name>A0A9Q0SAD5_9DIPT</name>
<dbReference type="InterPro" id="IPR053237">
    <property type="entry name" value="Natterin_C"/>
</dbReference>
<evidence type="ECO:0000313" key="3">
    <source>
        <dbReference type="Proteomes" id="UP001151699"/>
    </source>
</evidence>
<dbReference type="EMBL" id="WJQU01000001">
    <property type="protein sequence ID" value="KAJ6649525.1"/>
    <property type="molecule type" value="Genomic_DNA"/>
</dbReference>
<evidence type="ECO:0000256" key="1">
    <source>
        <dbReference type="SAM" id="SignalP"/>
    </source>
</evidence>
<dbReference type="OrthoDB" id="1925699at2759"/>
<keyword evidence="3" id="KW-1185">Reference proteome</keyword>
<feature type="non-terminal residue" evidence="2">
    <location>
        <position position="410"/>
    </location>
</feature>
<dbReference type="SUPFAM" id="SSF56973">
    <property type="entry name" value="Aerolisin/ETX pore-forming domain"/>
    <property type="match status" value="1"/>
</dbReference>
<gene>
    <name evidence="2" type="ORF">Bhyg_04761</name>
</gene>
<dbReference type="PANTHER" id="PTHR39244">
    <property type="entry name" value="NATTERIN-4"/>
    <property type="match status" value="1"/>
</dbReference>
<keyword evidence="1" id="KW-0732">Signal</keyword>
<accession>A0A9Q0SAD5</accession>
<evidence type="ECO:0008006" key="4">
    <source>
        <dbReference type="Google" id="ProtNLM"/>
    </source>
</evidence>
<dbReference type="Proteomes" id="UP001151699">
    <property type="component" value="Chromosome A"/>
</dbReference>
<evidence type="ECO:0000313" key="2">
    <source>
        <dbReference type="EMBL" id="KAJ6649525.1"/>
    </source>
</evidence>
<feature type="signal peptide" evidence="1">
    <location>
        <begin position="1"/>
        <end position="19"/>
    </location>
</feature>
<dbReference type="PANTHER" id="PTHR39244:SF5">
    <property type="entry name" value="NATTERIN-3-LIKE"/>
    <property type="match status" value="1"/>
</dbReference>